<reference evidence="2 3" key="2">
    <citation type="submission" date="2015-01" db="EMBL/GenBank/DDBJ databases">
        <title>Vibrio sp. C94 JCM 19241 whole genome shotgun sequence.</title>
        <authorList>
            <person name="Sawabe T."/>
            <person name="Meirelles P."/>
            <person name="Feng G."/>
            <person name="Sayaka M."/>
            <person name="Hattori M."/>
            <person name="Ohkuma M."/>
        </authorList>
    </citation>
    <scope>NUCLEOTIDE SEQUENCE [LARGE SCALE GENOMIC DNA]</scope>
    <source>
        <strain evidence="3">JCM 19241</strain>
        <strain evidence="2">JCM19241</strain>
    </source>
</reference>
<accession>A0A0B8NUT2</accession>
<reference evidence="3 4" key="3">
    <citation type="submission" date="2015-01" db="EMBL/GenBank/DDBJ databases">
        <authorList>
            <consortium name="NBRP consortium"/>
            <person name="Sawabe T."/>
            <person name="Meirelles P."/>
            <person name="Feng G."/>
            <person name="Sayaka M."/>
            <person name="Hattori M."/>
            <person name="Ohkuma M."/>
        </authorList>
    </citation>
    <scope>NUCLEOTIDE SEQUENCE [LARGE SCALE GENOMIC DNA]</scope>
    <source>
        <strain evidence="4">JCM 19231</strain>
        <strain evidence="3">JCM 19241</strain>
        <strain evidence="1">JCM19231</strain>
        <strain evidence="2">JCM19241</strain>
    </source>
</reference>
<reference evidence="1 4" key="1">
    <citation type="submission" date="2015-01" db="EMBL/GenBank/DDBJ databases">
        <title>Vibrio sp. C1 JCM 19231 whole genome shotgun sequence.</title>
        <authorList>
            <person name="Sawabe T."/>
            <person name="Meirelles P."/>
            <person name="Feng G."/>
            <person name="Sayaka M."/>
            <person name="Hattori M."/>
            <person name="Ohkuma M."/>
        </authorList>
    </citation>
    <scope>NUCLEOTIDE SEQUENCE [LARGE SCALE GENOMIC DNA]</scope>
    <source>
        <strain evidence="4">JCM 19231</strain>
        <strain evidence="1">JCM19231</strain>
    </source>
</reference>
<evidence type="ECO:0000313" key="1">
    <source>
        <dbReference type="EMBL" id="GAM56052.1"/>
    </source>
</evidence>
<dbReference type="Proteomes" id="UP000031666">
    <property type="component" value="Unassembled WGS sequence"/>
</dbReference>
<gene>
    <name evidence="1" type="ORF">JCM19231_5689</name>
    <name evidence="2" type="ORF">JCM19241_4506</name>
</gene>
<dbReference type="EMBL" id="BBRZ01000022">
    <property type="protein sequence ID" value="GAM56052.1"/>
    <property type="molecule type" value="Genomic_DNA"/>
</dbReference>
<name>A0A0B8NUT2_9VIBR</name>
<dbReference type="STRING" id="1481914.JCM19241_4506"/>
<dbReference type="EMBL" id="BBSC01000010">
    <property type="protein sequence ID" value="GAM77842.1"/>
    <property type="molecule type" value="Genomic_DNA"/>
</dbReference>
<sequence length="54" mass="6061">MIEAETMDHEIRATWTRQGVQPYFEFRSQANGAENAQGDSLVNNAFVFGASYGF</sequence>
<evidence type="ECO:0000313" key="3">
    <source>
        <dbReference type="Proteomes" id="UP000031666"/>
    </source>
</evidence>
<proteinExistence type="predicted"/>
<organism evidence="1 4">
    <name type="scientific">Vibrio ishigakensis</name>
    <dbReference type="NCBI Taxonomy" id="1481914"/>
    <lineage>
        <taxon>Bacteria</taxon>
        <taxon>Pseudomonadati</taxon>
        <taxon>Pseudomonadota</taxon>
        <taxon>Gammaproteobacteria</taxon>
        <taxon>Vibrionales</taxon>
        <taxon>Vibrionaceae</taxon>
        <taxon>Vibrio</taxon>
    </lineage>
</organism>
<dbReference type="Proteomes" id="UP000031671">
    <property type="component" value="Unassembled WGS sequence"/>
</dbReference>
<keyword evidence="4" id="KW-1185">Reference proteome</keyword>
<accession>A0A0B8QL67</accession>
<evidence type="ECO:0000313" key="2">
    <source>
        <dbReference type="EMBL" id="GAM77842.1"/>
    </source>
</evidence>
<dbReference type="AlphaFoldDB" id="A0A0B8NUT2"/>
<evidence type="ECO:0000313" key="4">
    <source>
        <dbReference type="Proteomes" id="UP000031671"/>
    </source>
</evidence>
<evidence type="ECO:0008006" key="5">
    <source>
        <dbReference type="Google" id="ProtNLM"/>
    </source>
</evidence>
<comment type="caution">
    <text evidence="1">The sequence shown here is derived from an EMBL/GenBank/DDBJ whole genome shotgun (WGS) entry which is preliminary data.</text>
</comment>
<protein>
    <recommendedName>
        <fullName evidence="5">Porin</fullName>
    </recommendedName>
</protein>